<keyword evidence="1" id="KW-0479">Metal-binding</keyword>
<dbReference type="InterPro" id="IPR011051">
    <property type="entry name" value="RmlC_Cupin_sf"/>
</dbReference>
<sequence length="124" mass="14085">MEFIRKEKFVDFKNPGVVSRQLINPDNSSSKRVTITEVYLESGAVQPRHTHESSEQIWYALQGCGTLLLADHGEKTFTAGDVVRFSDKEIHGLYNHGKEEFIYLSVTAPPIHFGHAYEMTENNT</sequence>
<dbReference type="Proteomes" id="UP000632659">
    <property type="component" value="Unassembled WGS sequence"/>
</dbReference>
<dbReference type="PANTHER" id="PTHR35848">
    <property type="entry name" value="OXALATE-BINDING PROTEIN"/>
    <property type="match status" value="1"/>
</dbReference>
<dbReference type="RefSeq" id="WP_154825348.1">
    <property type="nucleotide sequence ID" value="NZ_JACRTL010000010.1"/>
</dbReference>
<dbReference type="InterPro" id="IPR014710">
    <property type="entry name" value="RmlC-like_jellyroll"/>
</dbReference>
<dbReference type="AlphaFoldDB" id="A0A8J6P9Y2"/>
<dbReference type="EMBL" id="JACRTL010000010">
    <property type="protein sequence ID" value="MBC8612029.1"/>
    <property type="molecule type" value="Genomic_DNA"/>
</dbReference>
<dbReference type="InterPro" id="IPR013096">
    <property type="entry name" value="Cupin_2"/>
</dbReference>
<feature type="domain" description="Cupin type-2" evidence="2">
    <location>
        <begin position="38"/>
        <end position="106"/>
    </location>
</feature>
<dbReference type="GO" id="GO:0046872">
    <property type="term" value="F:metal ion binding"/>
    <property type="evidence" value="ECO:0007669"/>
    <property type="project" value="UniProtKB-KW"/>
</dbReference>
<accession>A0A8J6P9Y2</accession>
<comment type="caution">
    <text evidence="3">The sequence shown here is derived from an EMBL/GenBank/DDBJ whole genome shotgun (WGS) entry which is preliminary data.</text>
</comment>
<dbReference type="SUPFAM" id="SSF51182">
    <property type="entry name" value="RmlC-like cupins"/>
    <property type="match status" value="1"/>
</dbReference>
<evidence type="ECO:0000259" key="2">
    <source>
        <dbReference type="Pfam" id="PF07883"/>
    </source>
</evidence>
<dbReference type="InterPro" id="IPR051610">
    <property type="entry name" value="GPI/OXD"/>
</dbReference>
<protein>
    <submittedName>
        <fullName evidence="3">Cupin domain-containing protein</fullName>
    </submittedName>
</protein>
<proteinExistence type="predicted"/>
<gene>
    <name evidence="3" type="ORF">H8702_13105</name>
</gene>
<organism evidence="3 4">
    <name type="scientific">Massiliimalia timonensis</name>
    <dbReference type="NCBI Taxonomy" id="1987501"/>
    <lineage>
        <taxon>Bacteria</taxon>
        <taxon>Bacillati</taxon>
        <taxon>Bacillota</taxon>
        <taxon>Clostridia</taxon>
        <taxon>Eubacteriales</taxon>
        <taxon>Oscillospiraceae</taxon>
        <taxon>Massiliimalia</taxon>
    </lineage>
</organism>
<dbReference type="Gene3D" id="2.60.120.10">
    <property type="entry name" value="Jelly Rolls"/>
    <property type="match status" value="1"/>
</dbReference>
<evidence type="ECO:0000313" key="3">
    <source>
        <dbReference type="EMBL" id="MBC8612029.1"/>
    </source>
</evidence>
<keyword evidence="4" id="KW-1185">Reference proteome</keyword>
<evidence type="ECO:0000256" key="1">
    <source>
        <dbReference type="ARBA" id="ARBA00022723"/>
    </source>
</evidence>
<evidence type="ECO:0000313" key="4">
    <source>
        <dbReference type="Proteomes" id="UP000632659"/>
    </source>
</evidence>
<dbReference type="Pfam" id="PF07883">
    <property type="entry name" value="Cupin_2"/>
    <property type="match status" value="1"/>
</dbReference>
<name>A0A8J6P9Y2_9FIRM</name>
<reference evidence="3" key="1">
    <citation type="submission" date="2020-08" db="EMBL/GenBank/DDBJ databases">
        <title>Genome public.</title>
        <authorList>
            <person name="Liu C."/>
            <person name="Sun Q."/>
        </authorList>
    </citation>
    <scope>NUCLEOTIDE SEQUENCE</scope>
    <source>
        <strain evidence="3">NSJ-15</strain>
    </source>
</reference>